<accession>A0A286U1U9</accession>
<evidence type="ECO:0000313" key="8">
    <source>
        <dbReference type="Proteomes" id="UP000218542"/>
    </source>
</evidence>
<dbReference type="Proteomes" id="UP000218542">
    <property type="component" value="Unassembled WGS sequence"/>
</dbReference>
<feature type="transmembrane region" description="Helical" evidence="6">
    <location>
        <begin position="76"/>
        <end position="96"/>
    </location>
</feature>
<feature type="transmembrane region" description="Helical" evidence="6">
    <location>
        <begin position="173"/>
        <end position="196"/>
    </location>
</feature>
<dbReference type="RefSeq" id="WP_096895498.1">
    <property type="nucleotide sequence ID" value="NZ_BAOS01000028.1"/>
</dbReference>
<evidence type="ECO:0000256" key="5">
    <source>
        <dbReference type="ARBA" id="ARBA00023136"/>
    </source>
</evidence>
<feature type="transmembrane region" description="Helical" evidence="6">
    <location>
        <begin position="41"/>
        <end position="70"/>
    </location>
</feature>
<name>A0A286U1U9_9BACT</name>
<feature type="transmembrane region" description="Helical" evidence="6">
    <location>
        <begin position="141"/>
        <end position="161"/>
    </location>
</feature>
<evidence type="ECO:0000256" key="3">
    <source>
        <dbReference type="ARBA" id="ARBA00022692"/>
    </source>
</evidence>
<dbReference type="GO" id="GO:0016020">
    <property type="term" value="C:membrane"/>
    <property type="evidence" value="ECO:0007669"/>
    <property type="project" value="UniProtKB-SubCell"/>
</dbReference>
<reference evidence="8" key="1">
    <citation type="journal article" date="2017" name="Environ. Microbiol. Rep.">
        <title>Genetic Diversity of Marine Anaerobic Ammonium-Oxidizing Bacteria as Revealed by Genomic and Proteomic Analyses of 'Candidatus Scalindua japonica'.</title>
        <authorList>
            <person name="Oshiki M."/>
            <person name="Mizuto K."/>
            <person name="Kimura Z."/>
            <person name="Kindaichi T."/>
            <person name="Satoh H."/>
            <person name="Okabe S."/>
        </authorList>
    </citation>
    <scope>NUCLEOTIDE SEQUENCE [LARGE SCALE GENOMIC DNA]</scope>
    <source>
        <strain evidence="8">husup-a2</strain>
    </source>
</reference>
<evidence type="ECO:0000256" key="6">
    <source>
        <dbReference type="SAM" id="Phobius"/>
    </source>
</evidence>
<evidence type="ECO:0000256" key="4">
    <source>
        <dbReference type="ARBA" id="ARBA00022989"/>
    </source>
</evidence>
<dbReference type="GO" id="GO:0016765">
    <property type="term" value="F:transferase activity, transferring alkyl or aryl (other than methyl) groups"/>
    <property type="evidence" value="ECO:0007669"/>
    <property type="project" value="InterPro"/>
</dbReference>
<sequence length="323" mass="35871">MIKKSFLHTKAMYPDMQVTLKATEQKIGWIRKRNINLLKGLNLYNILILARLEAYMPVCFFSTMVGLGIADNSHRLMSLLIIGLANTFAMAATCAFNDAEDAPEDMLARSTRNIIALGDASKSTGYVIAATAAIISLSLSIIAGINVFLIILTFIAIAFLYSWRPVRMKAMPFLDLSTHAIMGGLMFLSSAWSSGILWEGHVFSVCLIFSSGITLALLAHQLYDYENDIVNKITTTVVVLGRRKTYWIKGLIYFLIVCLLAKENLSGFFSFKLILSFCVVAGSMILIAIILYPKQAFYVSKRMIPWAVNAGAGTAILMWYIRN</sequence>
<keyword evidence="7" id="KW-0808">Transferase</keyword>
<feature type="transmembrane region" description="Helical" evidence="6">
    <location>
        <begin position="268"/>
        <end position="292"/>
    </location>
</feature>
<keyword evidence="3 6" id="KW-0812">Transmembrane</keyword>
<keyword evidence="4 6" id="KW-1133">Transmembrane helix</keyword>
<evidence type="ECO:0000256" key="2">
    <source>
        <dbReference type="ARBA" id="ARBA00022475"/>
    </source>
</evidence>
<feature type="transmembrane region" description="Helical" evidence="6">
    <location>
        <begin position="304"/>
        <end position="321"/>
    </location>
</feature>
<dbReference type="InterPro" id="IPR000537">
    <property type="entry name" value="UbiA_prenyltransferase"/>
</dbReference>
<protein>
    <submittedName>
        <fullName evidence="7">4-hydroxybenzoate octaprenyltransferase</fullName>
    </submittedName>
</protein>
<dbReference type="Gene3D" id="1.10.357.140">
    <property type="entry name" value="UbiA prenyltransferase"/>
    <property type="match status" value="1"/>
</dbReference>
<dbReference type="Pfam" id="PF01040">
    <property type="entry name" value="UbiA"/>
    <property type="match status" value="1"/>
</dbReference>
<feature type="transmembrane region" description="Helical" evidence="6">
    <location>
        <begin position="202"/>
        <end position="225"/>
    </location>
</feature>
<dbReference type="AlphaFoldDB" id="A0A286U1U9"/>
<evidence type="ECO:0000313" key="7">
    <source>
        <dbReference type="EMBL" id="GAX62123.1"/>
    </source>
</evidence>
<comment type="caution">
    <text evidence="7">The sequence shown here is derived from an EMBL/GenBank/DDBJ whole genome shotgun (WGS) entry which is preliminary data.</text>
</comment>
<dbReference type="EMBL" id="BAOS01000028">
    <property type="protein sequence ID" value="GAX62123.1"/>
    <property type="molecule type" value="Genomic_DNA"/>
</dbReference>
<dbReference type="InterPro" id="IPR044878">
    <property type="entry name" value="UbiA_sf"/>
</dbReference>
<organism evidence="7 8">
    <name type="scientific">Candidatus Scalindua japonica</name>
    <dbReference type="NCBI Taxonomy" id="1284222"/>
    <lineage>
        <taxon>Bacteria</taxon>
        <taxon>Pseudomonadati</taxon>
        <taxon>Planctomycetota</taxon>
        <taxon>Candidatus Brocadiia</taxon>
        <taxon>Candidatus Brocadiales</taxon>
        <taxon>Candidatus Scalinduaceae</taxon>
        <taxon>Candidatus Scalindua</taxon>
    </lineage>
</organism>
<gene>
    <name evidence="7" type="ORF">SCALIN_C28_0326</name>
</gene>
<keyword evidence="5 6" id="KW-0472">Membrane</keyword>
<keyword evidence="8" id="KW-1185">Reference proteome</keyword>
<proteinExistence type="predicted"/>
<comment type="subcellular location">
    <subcellularLocation>
        <location evidence="1">Membrane</location>
        <topology evidence="1">Multi-pass membrane protein</topology>
    </subcellularLocation>
</comment>
<feature type="transmembrane region" description="Helical" evidence="6">
    <location>
        <begin position="116"/>
        <end position="135"/>
    </location>
</feature>
<evidence type="ECO:0000256" key="1">
    <source>
        <dbReference type="ARBA" id="ARBA00004141"/>
    </source>
</evidence>
<dbReference type="OrthoDB" id="8859638at2"/>
<feature type="transmembrane region" description="Helical" evidence="6">
    <location>
        <begin position="246"/>
        <end position="262"/>
    </location>
</feature>
<keyword evidence="2" id="KW-1003">Cell membrane</keyword>